<feature type="non-terminal residue" evidence="13">
    <location>
        <position position="1"/>
    </location>
</feature>
<gene>
    <name evidence="13" type="ORF">METZ01_LOCUS513721</name>
</gene>
<feature type="domain" description="Fatty acid desaturase" evidence="12">
    <location>
        <begin position="2"/>
        <end position="143"/>
    </location>
</feature>
<reference evidence="13" key="1">
    <citation type="submission" date="2018-05" db="EMBL/GenBank/DDBJ databases">
        <authorList>
            <person name="Lanie J.A."/>
            <person name="Ng W.-L."/>
            <person name="Kazmierczak K.M."/>
            <person name="Andrzejewski T.M."/>
            <person name="Davidsen T.M."/>
            <person name="Wayne K.J."/>
            <person name="Tettelin H."/>
            <person name="Glass J.I."/>
            <person name="Rusch D."/>
            <person name="Podicherti R."/>
            <person name="Tsui H.-C.T."/>
            <person name="Winkler M.E."/>
        </authorList>
    </citation>
    <scope>NUCLEOTIDE SEQUENCE</scope>
</reference>
<evidence type="ECO:0000256" key="1">
    <source>
        <dbReference type="ARBA" id="ARBA00004141"/>
    </source>
</evidence>
<evidence type="ECO:0000256" key="4">
    <source>
        <dbReference type="ARBA" id="ARBA00022832"/>
    </source>
</evidence>
<evidence type="ECO:0000256" key="11">
    <source>
        <dbReference type="SAM" id="Phobius"/>
    </source>
</evidence>
<keyword evidence="2" id="KW-0444">Lipid biosynthesis</keyword>
<dbReference type="Pfam" id="PF00487">
    <property type="entry name" value="FA_desaturase"/>
    <property type="match status" value="1"/>
</dbReference>
<keyword evidence="9 11" id="KW-0472">Membrane</keyword>
<dbReference type="GO" id="GO:0006633">
    <property type="term" value="P:fatty acid biosynthetic process"/>
    <property type="evidence" value="ECO:0007669"/>
    <property type="project" value="UniProtKB-KW"/>
</dbReference>
<keyword evidence="3 11" id="KW-0812">Transmembrane</keyword>
<dbReference type="InterPro" id="IPR015876">
    <property type="entry name" value="Acyl-CoA_DS"/>
</dbReference>
<comment type="subcellular location">
    <subcellularLocation>
        <location evidence="1">Membrane</location>
        <topology evidence="1">Multi-pass membrane protein</topology>
    </subcellularLocation>
</comment>
<sequence>HDDDPYNITKGFWHAHIGWILFKPLLEPDQNNVADLKKDPLIMWQYKWWGPLGLGIGFGLPALIGGLVDGPIGALGGLIIGGCARMVLMNHMTFFINSLCHYMGKQPYSSSHTAKDSWFMAIFTFGEGYHNFHHEFQHDYRNGVKPWQFDPTKWTVWALSKIGLAKDLRRVSDEKISLAEIRQKNLLLEKRLSDHNSPVCEKARVFYDRAHVELASATETWEKAKKEYA</sequence>
<dbReference type="GO" id="GO:0016020">
    <property type="term" value="C:membrane"/>
    <property type="evidence" value="ECO:0007669"/>
    <property type="project" value="UniProtKB-SubCell"/>
</dbReference>
<dbReference type="CDD" id="cd03505">
    <property type="entry name" value="Delta9-FADS-like"/>
    <property type="match status" value="1"/>
</dbReference>
<dbReference type="AlphaFoldDB" id="A0A383EVG4"/>
<keyword evidence="5 11" id="KW-1133">Transmembrane helix</keyword>
<evidence type="ECO:0000256" key="9">
    <source>
        <dbReference type="ARBA" id="ARBA00023136"/>
    </source>
</evidence>
<keyword evidence="10" id="KW-0275">Fatty acid biosynthesis</keyword>
<accession>A0A383EVG4</accession>
<evidence type="ECO:0000256" key="8">
    <source>
        <dbReference type="ARBA" id="ARBA00023098"/>
    </source>
</evidence>
<keyword evidence="4" id="KW-0276">Fatty acid metabolism</keyword>
<feature type="non-terminal residue" evidence="13">
    <location>
        <position position="229"/>
    </location>
</feature>
<keyword evidence="7" id="KW-0408">Iron</keyword>
<protein>
    <recommendedName>
        <fullName evidence="12">Fatty acid desaturase domain-containing protein</fullName>
    </recommendedName>
</protein>
<organism evidence="13">
    <name type="scientific">marine metagenome</name>
    <dbReference type="NCBI Taxonomy" id="408172"/>
    <lineage>
        <taxon>unclassified sequences</taxon>
        <taxon>metagenomes</taxon>
        <taxon>ecological metagenomes</taxon>
    </lineage>
</organism>
<evidence type="ECO:0000256" key="6">
    <source>
        <dbReference type="ARBA" id="ARBA00023002"/>
    </source>
</evidence>
<dbReference type="PANTHER" id="PTHR11351">
    <property type="entry name" value="ACYL-COA DESATURASE"/>
    <property type="match status" value="1"/>
</dbReference>
<feature type="transmembrane region" description="Helical" evidence="11">
    <location>
        <begin position="74"/>
        <end position="96"/>
    </location>
</feature>
<dbReference type="InterPro" id="IPR005804">
    <property type="entry name" value="FA_desaturase_dom"/>
</dbReference>
<evidence type="ECO:0000256" key="2">
    <source>
        <dbReference type="ARBA" id="ARBA00022516"/>
    </source>
</evidence>
<evidence type="ECO:0000256" key="5">
    <source>
        <dbReference type="ARBA" id="ARBA00022989"/>
    </source>
</evidence>
<dbReference type="GO" id="GO:0016717">
    <property type="term" value="F:oxidoreductase activity, acting on paired donors, with oxidation of a pair of donors resulting in the reduction of molecular oxygen to two molecules of water"/>
    <property type="evidence" value="ECO:0007669"/>
    <property type="project" value="InterPro"/>
</dbReference>
<evidence type="ECO:0000256" key="7">
    <source>
        <dbReference type="ARBA" id="ARBA00023004"/>
    </source>
</evidence>
<evidence type="ECO:0000256" key="3">
    <source>
        <dbReference type="ARBA" id="ARBA00022692"/>
    </source>
</evidence>
<evidence type="ECO:0000313" key="13">
    <source>
        <dbReference type="EMBL" id="SVE60867.1"/>
    </source>
</evidence>
<dbReference type="EMBL" id="UINC01229237">
    <property type="protein sequence ID" value="SVE60867.1"/>
    <property type="molecule type" value="Genomic_DNA"/>
</dbReference>
<evidence type="ECO:0000259" key="12">
    <source>
        <dbReference type="Pfam" id="PF00487"/>
    </source>
</evidence>
<name>A0A383EVG4_9ZZZZ</name>
<evidence type="ECO:0000256" key="10">
    <source>
        <dbReference type="ARBA" id="ARBA00023160"/>
    </source>
</evidence>
<dbReference type="PANTHER" id="PTHR11351:SF31">
    <property type="entry name" value="DESATURASE 1, ISOFORM A-RELATED"/>
    <property type="match status" value="1"/>
</dbReference>
<keyword evidence="6" id="KW-0560">Oxidoreductase</keyword>
<feature type="transmembrane region" description="Helical" evidence="11">
    <location>
        <begin position="48"/>
        <end position="68"/>
    </location>
</feature>
<keyword evidence="8" id="KW-0443">Lipid metabolism</keyword>
<proteinExistence type="predicted"/>